<dbReference type="EMBL" id="JAFJYH010000341">
    <property type="protein sequence ID" value="KAG4412978.1"/>
    <property type="molecule type" value="Genomic_DNA"/>
</dbReference>
<evidence type="ECO:0000256" key="2">
    <source>
        <dbReference type="ARBA" id="ARBA00002451"/>
    </source>
</evidence>
<dbReference type="Pfam" id="PF09286">
    <property type="entry name" value="Pro-kuma_activ"/>
    <property type="match status" value="1"/>
</dbReference>
<feature type="binding site" evidence="11">
    <location>
        <position position="644"/>
    </location>
    <ligand>
        <name>Ca(2+)</name>
        <dbReference type="ChEBI" id="CHEBI:29108"/>
    </ligand>
</feature>
<dbReference type="AlphaFoldDB" id="A0A8H7W5E3"/>
<evidence type="ECO:0000256" key="5">
    <source>
        <dbReference type="ARBA" id="ARBA00022670"/>
    </source>
</evidence>
<comment type="subcellular location">
    <subcellularLocation>
        <location evidence="3">Secreted</location>
        <location evidence="3">Extracellular space</location>
    </subcellularLocation>
</comment>
<dbReference type="Proteomes" id="UP000664132">
    <property type="component" value="Unassembled WGS sequence"/>
</dbReference>
<feature type="domain" description="Peptidase S53" evidence="13">
    <location>
        <begin position="231"/>
        <end position="666"/>
    </location>
</feature>
<feature type="chain" id="PRO_5034300932" description="tripeptidyl-peptidase II" evidence="12">
    <location>
        <begin position="18"/>
        <end position="667"/>
    </location>
</feature>
<dbReference type="InterPro" id="IPR050819">
    <property type="entry name" value="Tripeptidyl-peptidase_I"/>
</dbReference>
<feature type="binding site" evidence="11">
    <location>
        <position position="646"/>
    </location>
    <ligand>
        <name>Ca(2+)</name>
        <dbReference type="ChEBI" id="CHEBI:29108"/>
    </ligand>
</feature>
<dbReference type="InterPro" id="IPR036852">
    <property type="entry name" value="Peptidase_S8/S53_dom_sf"/>
</dbReference>
<evidence type="ECO:0000256" key="6">
    <source>
        <dbReference type="ARBA" id="ARBA00022723"/>
    </source>
</evidence>
<keyword evidence="6 11" id="KW-0479">Metal-binding</keyword>
<gene>
    <name evidence="14" type="ORF">IFR04_013899</name>
</gene>
<evidence type="ECO:0000313" key="15">
    <source>
        <dbReference type="Proteomes" id="UP000664132"/>
    </source>
</evidence>
<accession>A0A8H7W5E3</accession>
<evidence type="ECO:0000256" key="4">
    <source>
        <dbReference type="ARBA" id="ARBA00012462"/>
    </source>
</evidence>
<keyword evidence="9 11" id="KW-0106">Calcium</keyword>
<evidence type="ECO:0000256" key="10">
    <source>
        <dbReference type="ARBA" id="ARBA00023145"/>
    </source>
</evidence>
<comment type="cofactor">
    <cofactor evidence="11">
        <name>Ca(2+)</name>
        <dbReference type="ChEBI" id="CHEBI:29108"/>
    </cofactor>
    <text evidence="11">Binds 1 Ca(2+) ion per subunit.</text>
</comment>
<evidence type="ECO:0000256" key="7">
    <source>
        <dbReference type="ARBA" id="ARBA00022801"/>
    </source>
</evidence>
<keyword evidence="12" id="KW-0732">Signal</keyword>
<feature type="active site" description="Charge relay system" evidence="11">
    <location>
        <position position="308"/>
    </location>
</feature>
<keyword evidence="5 11" id="KW-0645">Protease</keyword>
<proteinExistence type="predicted"/>
<dbReference type="SMART" id="SM00944">
    <property type="entry name" value="Pro-kuma_activ"/>
    <property type="match status" value="1"/>
</dbReference>
<evidence type="ECO:0000313" key="14">
    <source>
        <dbReference type="EMBL" id="KAG4412978.1"/>
    </source>
</evidence>
<keyword evidence="15" id="KW-1185">Reference proteome</keyword>
<protein>
    <recommendedName>
        <fullName evidence="4">tripeptidyl-peptidase II</fullName>
        <ecNumber evidence="4">3.4.14.10</ecNumber>
    </recommendedName>
</protein>
<comment type="catalytic activity">
    <reaction evidence="1">
        <text>Release of an N-terminal tripeptide from a polypeptide.</text>
        <dbReference type="EC" id="3.4.14.10"/>
    </reaction>
</comment>
<dbReference type="GO" id="GO:0046872">
    <property type="term" value="F:metal ion binding"/>
    <property type="evidence" value="ECO:0007669"/>
    <property type="project" value="UniProtKB-UniRule"/>
</dbReference>
<keyword evidence="8 11" id="KW-0720">Serine protease</keyword>
<evidence type="ECO:0000256" key="9">
    <source>
        <dbReference type="ARBA" id="ARBA00022837"/>
    </source>
</evidence>
<feature type="active site" description="Charge relay system" evidence="11">
    <location>
        <position position="312"/>
    </location>
</feature>
<dbReference type="SUPFAM" id="SSF54897">
    <property type="entry name" value="Protease propeptides/inhibitors"/>
    <property type="match status" value="1"/>
</dbReference>
<dbReference type="PANTHER" id="PTHR14218">
    <property type="entry name" value="PROTEASE S8 TRIPEPTIDYL PEPTIDASE I CLN2"/>
    <property type="match status" value="1"/>
</dbReference>
<evidence type="ECO:0000259" key="13">
    <source>
        <dbReference type="PROSITE" id="PS51695"/>
    </source>
</evidence>
<name>A0A8H7W5E3_9HELO</name>
<keyword evidence="7 11" id="KW-0378">Hydrolase</keyword>
<dbReference type="Pfam" id="PF00082">
    <property type="entry name" value="Peptidase_S8"/>
    <property type="match status" value="1"/>
</dbReference>
<keyword evidence="10" id="KW-0865">Zymogen</keyword>
<feature type="binding site" evidence="11">
    <location>
        <position position="626"/>
    </location>
    <ligand>
        <name>Ca(2+)</name>
        <dbReference type="ChEBI" id="CHEBI:29108"/>
    </ligand>
</feature>
<sequence length="667" mass="72208">MFVKLSAVLSIAALCSAAPSPVKHVLHEERAVESRDWIKGSRLEKSAIIPMKIGLTQTNLDLAYDYLMDVSSSDSENYGKHWTPAQVHDAFAPKEETVTSITQWLTDSGIDGSRIMFYENKGWISVDVTVEEIEALLLAEFHEHEHSQTSKIRVGTDKYHVPEHLVSHIDYITPGIKLSPVTKRTVDRKTKRVSHSIHAPAHVSIPGNEGSVGISAAAAALPPALQNCSTNMTPDCIRALYSIPANPAKVGDNSLGLYQQGSYFAESDVNLFYAKFATYIPQNTFPINATIDGASYSVPAASELNSGEANIDIEMATSLIYPQTVTLYQTDDDIYEPQEVATTNLFNTFLDALDGSYCSYSSDGLTGDDPTIDPVYPHNVPGGYKGQRQCGVYKPAKVISASYGQAEADLPAPYVRRQCNEFMKLGLQGVSVLFASGDYGVASFPGDGSASGCLGPKQEIFNPQYPSGCPYVTSVGGSQLAPNGTVYDPEVVMSDDLGGSAVNFSSSGGFSNYFPRPTYQDGHVQTYFHRAHLTYPYYSELNVNVNTTTGRYNRVGRAYPDVSANGAHFPSYLNGVLYHFYGASLSSPLFAAVLTLLNQERAAAGKGSIGFINPVLYRHDDVMNDVVEGTNLGCGTQGFHAVKGWDPATGLGTPNYPKMKALFLSLP</sequence>
<dbReference type="GO" id="GO:0006508">
    <property type="term" value="P:proteolysis"/>
    <property type="evidence" value="ECO:0007669"/>
    <property type="project" value="UniProtKB-KW"/>
</dbReference>
<comment type="caution">
    <text evidence="14">The sequence shown here is derived from an EMBL/GenBank/DDBJ whole genome shotgun (WGS) entry which is preliminary data.</text>
</comment>
<feature type="active site" description="Charge relay system" evidence="11">
    <location>
        <position position="584"/>
    </location>
</feature>
<dbReference type="InterPro" id="IPR000209">
    <property type="entry name" value="Peptidase_S8/S53_dom"/>
</dbReference>
<feature type="signal peptide" evidence="12">
    <location>
        <begin position="1"/>
        <end position="17"/>
    </location>
</feature>
<evidence type="ECO:0000256" key="8">
    <source>
        <dbReference type="ARBA" id="ARBA00022825"/>
    </source>
</evidence>
<comment type="function">
    <text evidence="2">Secreted tripeptidyl-peptidase which degrades proteins at acidic pHs and is involved in virulence.</text>
</comment>
<evidence type="ECO:0000256" key="1">
    <source>
        <dbReference type="ARBA" id="ARBA00001910"/>
    </source>
</evidence>
<reference evidence="14" key="1">
    <citation type="submission" date="2021-02" db="EMBL/GenBank/DDBJ databases">
        <title>Genome sequence Cadophora malorum strain M34.</title>
        <authorList>
            <person name="Stefanovic E."/>
            <person name="Vu D."/>
            <person name="Scully C."/>
            <person name="Dijksterhuis J."/>
            <person name="Roader J."/>
            <person name="Houbraken J."/>
        </authorList>
    </citation>
    <scope>NUCLEOTIDE SEQUENCE</scope>
    <source>
        <strain evidence="14">M34</strain>
    </source>
</reference>
<dbReference type="PANTHER" id="PTHR14218:SF19">
    <property type="entry name" value="SERINE PROTEASE AORO, PUTATIVE (AFU_ORTHOLOGUE AFUA_6G10250)-RELATED"/>
    <property type="match status" value="1"/>
</dbReference>
<dbReference type="OrthoDB" id="409122at2759"/>
<dbReference type="GO" id="GO:0008240">
    <property type="term" value="F:tripeptidyl-peptidase activity"/>
    <property type="evidence" value="ECO:0007669"/>
    <property type="project" value="UniProtKB-EC"/>
</dbReference>
<dbReference type="SUPFAM" id="SSF52743">
    <property type="entry name" value="Subtilisin-like"/>
    <property type="match status" value="1"/>
</dbReference>
<feature type="binding site" evidence="11">
    <location>
        <position position="625"/>
    </location>
    <ligand>
        <name>Ca(2+)</name>
        <dbReference type="ChEBI" id="CHEBI:29108"/>
    </ligand>
</feature>
<dbReference type="Gene3D" id="3.40.50.200">
    <property type="entry name" value="Peptidase S8/S53 domain"/>
    <property type="match status" value="1"/>
</dbReference>
<dbReference type="PROSITE" id="PS51695">
    <property type="entry name" value="SEDOLISIN"/>
    <property type="match status" value="1"/>
</dbReference>
<dbReference type="InterPro" id="IPR030400">
    <property type="entry name" value="Sedolisin_dom"/>
</dbReference>
<dbReference type="InterPro" id="IPR015366">
    <property type="entry name" value="S53_propep"/>
</dbReference>
<dbReference type="GO" id="GO:0005576">
    <property type="term" value="C:extracellular region"/>
    <property type="evidence" value="ECO:0007669"/>
    <property type="project" value="UniProtKB-SubCell"/>
</dbReference>
<evidence type="ECO:0000256" key="3">
    <source>
        <dbReference type="ARBA" id="ARBA00004239"/>
    </source>
</evidence>
<evidence type="ECO:0000256" key="12">
    <source>
        <dbReference type="SAM" id="SignalP"/>
    </source>
</evidence>
<dbReference type="EC" id="3.4.14.10" evidence="4"/>
<evidence type="ECO:0000256" key="11">
    <source>
        <dbReference type="PROSITE-ProRule" id="PRU01032"/>
    </source>
</evidence>
<dbReference type="CDD" id="cd04056">
    <property type="entry name" value="Peptidases_S53"/>
    <property type="match status" value="1"/>
</dbReference>
<dbReference type="CDD" id="cd11377">
    <property type="entry name" value="Pro-peptidase_S53"/>
    <property type="match status" value="1"/>
</dbReference>
<dbReference type="GO" id="GO:0004252">
    <property type="term" value="F:serine-type endopeptidase activity"/>
    <property type="evidence" value="ECO:0007669"/>
    <property type="project" value="UniProtKB-UniRule"/>
</dbReference>
<organism evidence="14 15">
    <name type="scientific">Cadophora malorum</name>
    <dbReference type="NCBI Taxonomy" id="108018"/>
    <lineage>
        <taxon>Eukaryota</taxon>
        <taxon>Fungi</taxon>
        <taxon>Dikarya</taxon>
        <taxon>Ascomycota</taxon>
        <taxon>Pezizomycotina</taxon>
        <taxon>Leotiomycetes</taxon>
        <taxon>Helotiales</taxon>
        <taxon>Ploettnerulaceae</taxon>
        <taxon>Cadophora</taxon>
    </lineage>
</organism>